<dbReference type="OrthoDB" id="4220319at2759"/>
<feature type="compositionally biased region" description="Polar residues" evidence="1">
    <location>
        <begin position="77"/>
        <end position="87"/>
    </location>
</feature>
<feature type="compositionally biased region" description="Basic and acidic residues" evidence="1">
    <location>
        <begin position="151"/>
        <end position="166"/>
    </location>
</feature>
<comment type="caution">
    <text evidence="2">The sequence shown here is derived from an EMBL/GenBank/DDBJ whole genome shotgun (WGS) entry which is preliminary data.</text>
</comment>
<dbReference type="PANTHER" id="PTHR42090">
    <property type="match status" value="1"/>
</dbReference>
<evidence type="ECO:0000313" key="2">
    <source>
        <dbReference type="EMBL" id="PGH02084.1"/>
    </source>
</evidence>
<feature type="compositionally biased region" description="Basic and acidic residues" evidence="1">
    <location>
        <begin position="65"/>
        <end position="76"/>
    </location>
</feature>
<accession>A0A2B7WRS3</accession>
<sequence length="178" mass="19177">MANLVQQPLQSSLRRSGGVFSSTSSLRTIIQPSRPAQRSSYNRFQAYSFSTTPYTQNSNSSNPAEQKDNFHDRSRLDPTSTETTKSGTHGDVAAQNTAFKPETTAPESELEEMRHSAAESSDLGDVKDAEQKGKAGKNPLEVSGANQDVSASKKEESHSKGEDTGPSKRGSPAKSKQV</sequence>
<dbReference type="AlphaFoldDB" id="A0A2B7WRS3"/>
<protein>
    <submittedName>
        <fullName evidence="2">Uncharacterized protein</fullName>
    </submittedName>
</protein>
<feature type="compositionally biased region" description="Basic and acidic residues" evidence="1">
    <location>
        <begin position="124"/>
        <end position="133"/>
    </location>
</feature>
<keyword evidence="3" id="KW-1185">Reference proteome</keyword>
<organism evidence="2 3">
    <name type="scientific">Helicocarpus griseus UAMH5409</name>
    <dbReference type="NCBI Taxonomy" id="1447875"/>
    <lineage>
        <taxon>Eukaryota</taxon>
        <taxon>Fungi</taxon>
        <taxon>Dikarya</taxon>
        <taxon>Ascomycota</taxon>
        <taxon>Pezizomycotina</taxon>
        <taxon>Eurotiomycetes</taxon>
        <taxon>Eurotiomycetidae</taxon>
        <taxon>Onygenales</taxon>
        <taxon>Ajellomycetaceae</taxon>
        <taxon>Helicocarpus</taxon>
    </lineage>
</organism>
<dbReference type="Proteomes" id="UP000223968">
    <property type="component" value="Unassembled WGS sequence"/>
</dbReference>
<dbReference type="EMBL" id="PDNB01000163">
    <property type="protein sequence ID" value="PGH02084.1"/>
    <property type="molecule type" value="Genomic_DNA"/>
</dbReference>
<proteinExistence type="predicted"/>
<reference evidence="2 3" key="1">
    <citation type="submission" date="2017-10" db="EMBL/GenBank/DDBJ databases">
        <title>Comparative genomics in systemic dimorphic fungi from Ajellomycetaceae.</title>
        <authorList>
            <person name="Munoz J.F."/>
            <person name="Mcewen J.G."/>
            <person name="Clay O.K."/>
            <person name="Cuomo C.A."/>
        </authorList>
    </citation>
    <scope>NUCLEOTIDE SEQUENCE [LARGE SCALE GENOMIC DNA]</scope>
    <source>
        <strain evidence="2 3">UAMH5409</strain>
    </source>
</reference>
<evidence type="ECO:0000256" key="1">
    <source>
        <dbReference type="SAM" id="MobiDB-lite"/>
    </source>
</evidence>
<name>A0A2B7WRS3_9EURO</name>
<dbReference type="PANTHER" id="PTHR42090:SF1">
    <property type="match status" value="1"/>
</dbReference>
<feature type="compositionally biased region" description="Polar residues" evidence="1">
    <location>
        <begin position="1"/>
        <end position="64"/>
    </location>
</feature>
<gene>
    <name evidence="2" type="ORF">AJ79_07721</name>
</gene>
<evidence type="ECO:0000313" key="3">
    <source>
        <dbReference type="Proteomes" id="UP000223968"/>
    </source>
</evidence>
<dbReference type="STRING" id="1447875.A0A2B7WRS3"/>
<feature type="region of interest" description="Disordered" evidence="1">
    <location>
        <begin position="1"/>
        <end position="178"/>
    </location>
</feature>